<evidence type="ECO:0000313" key="1">
    <source>
        <dbReference type="EMBL" id="SHL87830.1"/>
    </source>
</evidence>
<dbReference type="AlphaFoldDB" id="A0A1M7E843"/>
<gene>
    <name evidence="1" type="ORF">SAMN05444366_1887</name>
</gene>
<protein>
    <submittedName>
        <fullName evidence="1">Uncharacterized protein</fullName>
    </submittedName>
</protein>
<sequence length="321" mass="37859">MYITLISLDNLGLNEYIVSTLQKQGHTVTHINFRDYKYKYPSILHKAYNFFLKAFLKRNLKLEHHGKKIIEELQKNNQIQDVILTIKGDFIDPKSTLEFKKHSKKTIAFFNDNIYRCPKIERVLHCYDEVYSFEKADCEKFNLKFAPNWIYNENAGLNDNTALEYGVFNISSIDKRLSTLTLIANELKSKKINFKFIVYDKKHKAKDGIITYINKHMSLSEVNHYTNRSKVLLDIHRTGQNGLTFRVFESLGLEKKLITTNAEIKNYDFYNPNNILVIDEQNPVIPVSFFENEYEKIPDSIFEKYTLQGWVNNVIFEKFVF</sequence>
<name>A0A1M7E843_9FLAO</name>
<evidence type="ECO:0000313" key="2">
    <source>
        <dbReference type="Proteomes" id="UP000184121"/>
    </source>
</evidence>
<dbReference type="STRING" id="29534.SAMN05444366_1887"/>
<proteinExistence type="predicted"/>
<accession>A0A1M7E843</accession>
<keyword evidence="2" id="KW-1185">Reference proteome</keyword>
<dbReference type="Proteomes" id="UP000184121">
    <property type="component" value="Unassembled WGS sequence"/>
</dbReference>
<dbReference type="EMBL" id="FRBY01000002">
    <property type="protein sequence ID" value="SHL87830.1"/>
    <property type="molecule type" value="Genomic_DNA"/>
</dbReference>
<dbReference type="RefSeq" id="WP_139257000.1">
    <property type="nucleotide sequence ID" value="NZ_FRBY01000002.1"/>
</dbReference>
<dbReference type="OrthoDB" id="3251881at2"/>
<reference evidence="2" key="1">
    <citation type="submission" date="2016-11" db="EMBL/GenBank/DDBJ databases">
        <authorList>
            <person name="Varghese N."/>
            <person name="Submissions S."/>
        </authorList>
    </citation>
    <scope>NUCLEOTIDE SEQUENCE [LARGE SCALE GENOMIC DNA]</scope>
    <source>
        <strain evidence="2">DSM 1811</strain>
    </source>
</reference>
<organism evidence="1 2">
    <name type="scientific">Flavobacterium saccharophilum</name>
    <dbReference type="NCBI Taxonomy" id="29534"/>
    <lineage>
        <taxon>Bacteria</taxon>
        <taxon>Pseudomonadati</taxon>
        <taxon>Bacteroidota</taxon>
        <taxon>Flavobacteriia</taxon>
        <taxon>Flavobacteriales</taxon>
        <taxon>Flavobacteriaceae</taxon>
        <taxon>Flavobacterium</taxon>
    </lineage>
</organism>